<sequence length="433" mass="52378">MADRDWDREQKVTNKSRVRPVEDDREYSYRHDRRYEQDYRDRDRDQYYERDYQNRDRDGHYYADDYRRSLDDDRRYERRGTLAKGDVVVDRRQVVDRDVYDRDMYYRDRDRDRDRDLALVSRPRASTRTEYDMLSDRDDFVTRSSDSNVIVLDSRGRDNGAMTDWEIIRPEKTESGAIIIDANDLSGGRGRYEVVASGRERSVRSRSIVDAMRDVRVTEDVDDDKRSVYGRGDRRSKVDVAVGARPDRLRRVPTALRHDHSPSSDVRRRSRSIGFRRSEIKNHDVWERKHERPGAEAAIAGRYLIDHRGERIDDDDFSHAASGTGRDRSRSRRRRKHRSHHDDDDYYGRRDRYHETESHINDTFVERSRPYSPQRAPSPDEVSDRDEKRKHRRHRRHRSRRRREEKDVEVDEEDDDRKSYYSERYTKTKREYD</sequence>
<dbReference type="Proteomes" id="UP000038010">
    <property type="component" value="Unassembled WGS sequence"/>
</dbReference>
<dbReference type="GeneID" id="28737855"/>
<feature type="region of interest" description="Disordered" evidence="1">
    <location>
        <begin position="245"/>
        <end position="272"/>
    </location>
</feature>
<name>A0A0N1P0B9_9EURO</name>
<feature type="compositionally biased region" description="Basic residues" evidence="1">
    <location>
        <begin position="329"/>
        <end position="339"/>
    </location>
</feature>
<dbReference type="EMBL" id="LFJN01000017">
    <property type="protein sequence ID" value="KPI38796.1"/>
    <property type="molecule type" value="Genomic_DNA"/>
</dbReference>
<feature type="region of interest" description="Disordered" evidence="1">
    <location>
        <begin position="313"/>
        <end position="433"/>
    </location>
</feature>
<feature type="compositionally biased region" description="Basic residues" evidence="1">
    <location>
        <begin position="388"/>
        <end position="403"/>
    </location>
</feature>
<dbReference type="OrthoDB" id="4149815at2759"/>
<dbReference type="RefSeq" id="XP_017998759.1">
    <property type="nucleotide sequence ID" value="XM_018145975.1"/>
</dbReference>
<evidence type="ECO:0000313" key="2">
    <source>
        <dbReference type="EMBL" id="KPI38796.1"/>
    </source>
</evidence>
<proteinExistence type="predicted"/>
<keyword evidence="3" id="KW-1185">Reference proteome</keyword>
<gene>
    <name evidence="2" type="ORF">AB675_5738</name>
</gene>
<feature type="compositionally biased region" description="Basic and acidic residues" evidence="1">
    <location>
        <begin position="416"/>
        <end position="433"/>
    </location>
</feature>
<feature type="compositionally biased region" description="Basic and acidic residues" evidence="1">
    <location>
        <begin position="245"/>
        <end position="267"/>
    </location>
</feature>
<organism evidence="2 3">
    <name type="scientific">Cyphellophora attinorum</name>
    <dbReference type="NCBI Taxonomy" id="1664694"/>
    <lineage>
        <taxon>Eukaryota</taxon>
        <taxon>Fungi</taxon>
        <taxon>Dikarya</taxon>
        <taxon>Ascomycota</taxon>
        <taxon>Pezizomycotina</taxon>
        <taxon>Eurotiomycetes</taxon>
        <taxon>Chaetothyriomycetidae</taxon>
        <taxon>Chaetothyriales</taxon>
        <taxon>Cyphellophoraceae</taxon>
        <taxon>Cyphellophora</taxon>
    </lineage>
</organism>
<evidence type="ECO:0000313" key="3">
    <source>
        <dbReference type="Proteomes" id="UP000038010"/>
    </source>
</evidence>
<dbReference type="VEuPathDB" id="FungiDB:AB675_5738"/>
<evidence type="ECO:0000256" key="1">
    <source>
        <dbReference type="SAM" id="MobiDB-lite"/>
    </source>
</evidence>
<feature type="compositionally biased region" description="Basic and acidic residues" evidence="1">
    <location>
        <begin position="340"/>
        <end position="369"/>
    </location>
</feature>
<protein>
    <submittedName>
        <fullName evidence="2">Uncharacterized protein</fullName>
    </submittedName>
</protein>
<comment type="caution">
    <text evidence="2">The sequence shown here is derived from an EMBL/GenBank/DDBJ whole genome shotgun (WGS) entry which is preliminary data.</text>
</comment>
<feature type="region of interest" description="Disordered" evidence="1">
    <location>
        <begin position="1"/>
        <end position="60"/>
    </location>
</feature>
<reference evidence="2 3" key="1">
    <citation type="submission" date="2015-06" db="EMBL/GenBank/DDBJ databases">
        <title>Draft genome of the ant-associated black yeast Phialophora attae CBS 131958.</title>
        <authorList>
            <person name="Moreno L.F."/>
            <person name="Stielow B.J."/>
            <person name="de Hoog S."/>
            <person name="Vicente V.A."/>
            <person name="Weiss V.A."/>
            <person name="de Vries M."/>
            <person name="Cruz L.M."/>
            <person name="Souza E.M."/>
        </authorList>
    </citation>
    <scope>NUCLEOTIDE SEQUENCE [LARGE SCALE GENOMIC DNA]</scope>
    <source>
        <strain evidence="2 3">CBS 131958</strain>
    </source>
</reference>
<feature type="compositionally biased region" description="Basic and acidic residues" evidence="1">
    <location>
        <begin position="19"/>
        <end position="60"/>
    </location>
</feature>
<accession>A0A0N1P0B9</accession>
<feature type="compositionally biased region" description="Basic and acidic residues" evidence="1">
    <location>
        <begin position="1"/>
        <end position="12"/>
    </location>
</feature>
<dbReference type="AlphaFoldDB" id="A0A0N1P0B9"/>